<proteinExistence type="predicted"/>
<dbReference type="EMBL" id="BMUU01000001">
    <property type="protein sequence ID" value="GGY19092.1"/>
    <property type="molecule type" value="Genomic_DNA"/>
</dbReference>
<dbReference type="GeneID" id="96289004"/>
<feature type="compositionally biased region" description="Pro residues" evidence="1">
    <location>
        <begin position="69"/>
        <end position="96"/>
    </location>
</feature>
<feature type="transmembrane region" description="Helical" evidence="2">
    <location>
        <begin position="107"/>
        <end position="126"/>
    </location>
</feature>
<dbReference type="InterPro" id="IPR002372">
    <property type="entry name" value="PQQ_rpt_dom"/>
</dbReference>
<evidence type="ECO:0000256" key="1">
    <source>
        <dbReference type="SAM" id="MobiDB-lite"/>
    </source>
</evidence>
<evidence type="ECO:0000259" key="3">
    <source>
        <dbReference type="Pfam" id="PF13360"/>
    </source>
</evidence>
<feature type="region of interest" description="Disordered" evidence="1">
    <location>
        <begin position="1"/>
        <end position="99"/>
    </location>
</feature>
<feature type="domain" description="Pyrrolo-quinoline quinone repeat" evidence="3">
    <location>
        <begin position="178"/>
        <end position="320"/>
    </location>
</feature>
<evidence type="ECO:0000313" key="5">
    <source>
        <dbReference type="Proteomes" id="UP000600946"/>
    </source>
</evidence>
<dbReference type="InterPro" id="IPR011047">
    <property type="entry name" value="Quinoprotein_ADH-like_sf"/>
</dbReference>
<dbReference type="Gene3D" id="2.130.10.10">
    <property type="entry name" value="YVTN repeat-like/Quinoprotein amine dehydrogenase"/>
    <property type="match status" value="1"/>
</dbReference>
<protein>
    <recommendedName>
        <fullName evidence="3">Pyrrolo-quinoline quinone repeat domain-containing protein</fullName>
    </recommendedName>
</protein>
<keyword evidence="2" id="KW-0812">Transmembrane</keyword>
<dbReference type="Pfam" id="PF13360">
    <property type="entry name" value="PQQ_2"/>
    <property type="match status" value="1"/>
</dbReference>
<keyword evidence="2" id="KW-1133">Transmembrane helix</keyword>
<name>A0ABQ2ZP38_9ACTN</name>
<feature type="region of interest" description="Disordered" evidence="1">
    <location>
        <begin position="135"/>
        <end position="172"/>
    </location>
</feature>
<comment type="caution">
    <text evidence="4">The sequence shown here is derived from an EMBL/GenBank/DDBJ whole genome shotgun (WGS) entry which is preliminary data.</text>
</comment>
<feature type="compositionally biased region" description="Low complexity" evidence="1">
    <location>
        <begin position="137"/>
        <end position="154"/>
    </location>
</feature>
<evidence type="ECO:0000313" key="4">
    <source>
        <dbReference type="EMBL" id="GGY19092.1"/>
    </source>
</evidence>
<accession>A0ABQ2ZP38</accession>
<gene>
    <name evidence="4" type="ORF">GCM10010326_09950</name>
</gene>
<reference evidence="5" key="1">
    <citation type="journal article" date="2019" name="Int. J. Syst. Evol. Microbiol.">
        <title>The Global Catalogue of Microorganisms (GCM) 10K type strain sequencing project: providing services to taxonomists for standard genome sequencing and annotation.</title>
        <authorList>
            <consortium name="The Broad Institute Genomics Platform"/>
            <consortium name="The Broad Institute Genome Sequencing Center for Infectious Disease"/>
            <person name="Wu L."/>
            <person name="Ma J."/>
        </authorList>
    </citation>
    <scope>NUCLEOTIDE SEQUENCE [LARGE SCALE GENOMIC DNA]</scope>
    <source>
        <strain evidence="5">JCM 4594</strain>
    </source>
</reference>
<feature type="compositionally biased region" description="Basic and acidic residues" evidence="1">
    <location>
        <begin position="14"/>
        <end position="26"/>
    </location>
</feature>
<organism evidence="4 5">
    <name type="scientific">Streptomyces xanthochromogenes</name>
    <dbReference type="NCBI Taxonomy" id="67384"/>
    <lineage>
        <taxon>Bacteria</taxon>
        <taxon>Bacillati</taxon>
        <taxon>Actinomycetota</taxon>
        <taxon>Actinomycetes</taxon>
        <taxon>Kitasatosporales</taxon>
        <taxon>Streptomycetaceae</taxon>
        <taxon>Streptomyces</taxon>
    </lineage>
</organism>
<dbReference type="RefSeq" id="WP_190026280.1">
    <property type="nucleotide sequence ID" value="NZ_BMUU01000001.1"/>
</dbReference>
<keyword evidence="5" id="KW-1185">Reference proteome</keyword>
<keyword evidence="2" id="KW-0472">Membrane</keyword>
<evidence type="ECO:0000256" key="2">
    <source>
        <dbReference type="SAM" id="Phobius"/>
    </source>
</evidence>
<dbReference type="SUPFAM" id="SSF50998">
    <property type="entry name" value="Quinoprotein alcohol dehydrogenase-like"/>
    <property type="match status" value="1"/>
</dbReference>
<dbReference type="InterPro" id="IPR015943">
    <property type="entry name" value="WD40/YVTN_repeat-like_dom_sf"/>
</dbReference>
<feature type="compositionally biased region" description="Gly residues" evidence="1">
    <location>
        <begin position="157"/>
        <end position="166"/>
    </location>
</feature>
<sequence>MTAHDSGEPPPHPDAPREPNRPDDALRPGAAGPPSAWDQRQPPPVQPGYGQGQSTPRGQGPVPGNPYAQPHPGPPGAFGPPQVPPGPAGFGPPGPGRPSRFRARRGWLVLGALAAALAVVGGAVFFTGGAHGDRDPVAGPSAPPSASASPSVDQGDGRGTGSGGGDYDPNAGIRAGEARVWLNDNETPLTQDGAWQYGPWRVGDVMVKAMYKEVTGYGEADGKERWKVTFDTPLCGVPRTPSTQNKLVVGLLESNTKGAHCKLLQQVDLATGKAGWKAVKPEDRPDDSSLTLNMAISGDTVALAWPGGATGFSVTDGHKLYDLRRSGGCSPQGFAGGARLISVAFCFDGTGVKDQPGDLIQELDPATGRAKWSYQYEKGWRVGQVLSVEPLVVTALPQEGKSWKILAFTADGRLRSRTEPKFKTPGVCSGFGQSVDRLQDCYSAVADARTLYVGGDGTQTDGTANAEGTQVVAVDLDTGREKWRASPSVPRTVRPLAVEDGKVVVYLEAGPRLGAAVAALAPTGGTPQVLVQSPQAAADAERSFFSARLAWSGGRLFLLNNRVETSRPNLRSHAALSFGR</sequence>
<dbReference type="Proteomes" id="UP000600946">
    <property type="component" value="Unassembled WGS sequence"/>
</dbReference>